<gene>
    <name evidence="3" type="ORF">Gilli_2751</name>
</gene>
<dbReference type="PANTHER" id="PTHR13847:SF289">
    <property type="entry name" value="GLYCINE OXIDASE"/>
    <property type="match status" value="1"/>
</dbReference>
<dbReference type="SUPFAM" id="SSF54373">
    <property type="entry name" value="FAD-linked reductases, C-terminal domain"/>
    <property type="match status" value="1"/>
</dbReference>
<organism evidence="3 4">
    <name type="scientific">Gillisia limnaea (strain DSM 15749 / LMG 21470 / R-8282)</name>
    <dbReference type="NCBI Taxonomy" id="865937"/>
    <lineage>
        <taxon>Bacteria</taxon>
        <taxon>Pseudomonadati</taxon>
        <taxon>Bacteroidota</taxon>
        <taxon>Flavobacteriia</taxon>
        <taxon>Flavobacteriales</taxon>
        <taxon>Flavobacteriaceae</taxon>
        <taxon>Gillisia</taxon>
    </lineage>
</organism>
<dbReference type="GO" id="GO:0005737">
    <property type="term" value="C:cytoplasm"/>
    <property type="evidence" value="ECO:0007669"/>
    <property type="project" value="TreeGrafter"/>
</dbReference>
<protein>
    <submittedName>
        <fullName evidence="3">FAD dependent oxidoreductase</fullName>
    </submittedName>
</protein>
<dbReference type="InterPro" id="IPR006076">
    <property type="entry name" value="FAD-dep_OxRdtase"/>
</dbReference>
<dbReference type="OrthoDB" id="214253at2"/>
<evidence type="ECO:0000313" key="3">
    <source>
        <dbReference type="EMBL" id="EHQ03365.1"/>
    </source>
</evidence>
<dbReference type="GO" id="GO:0016491">
    <property type="term" value="F:oxidoreductase activity"/>
    <property type="evidence" value="ECO:0007669"/>
    <property type="project" value="UniProtKB-KW"/>
</dbReference>
<dbReference type="RefSeq" id="WP_006989671.1">
    <property type="nucleotide sequence ID" value="NZ_JH594606.1"/>
</dbReference>
<name>H2BZ20_GILLR</name>
<feature type="domain" description="FAD dependent oxidoreductase" evidence="2">
    <location>
        <begin position="3"/>
        <end position="326"/>
    </location>
</feature>
<dbReference type="STRING" id="865937.Gilli_2751"/>
<dbReference type="AlphaFoldDB" id="H2BZ20"/>
<accession>H2BZ20</accession>
<dbReference type="Proteomes" id="UP000003844">
    <property type="component" value="Unassembled WGS sequence"/>
</dbReference>
<proteinExistence type="predicted"/>
<dbReference type="Gene3D" id="3.50.50.60">
    <property type="entry name" value="FAD/NAD(P)-binding domain"/>
    <property type="match status" value="1"/>
</dbReference>
<dbReference type="EMBL" id="JH594606">
    <property type="protein sequence ID" value="EHQ03365.1"/>
    <property type="molecule type" value="Genomic_DNA"/>
</dbReference>
<evidence type="ECO:0000259" key="2">
    <source>
        <dbReference type="Pfam" id="PF01266"/>
    </source>
</evidence>
<keyword evidence="4" id="KW-1185">Reference proteome</keyword>
<dbReference type="HOGENOM" id="CLU_066614_0_0_10"/>
<evidence type="ECO:0000256" key="1">
    <source>
        <dbReference type="ARBA" id="ARBA00023002"/>
    </source>
</evidence>
<keyword evidence="1" id="KW-0560">Oxidoreductase</keyword>
<reference evidence="4" key="1">
    <citation type="journal article" date="2012" name="Stand. Genomic Sci.">
        <title>Genome sequence of the Antarctic rhodopsins-containing flavobacterium Gillisia limnaea type strain (R-8282(T)).</title>
        <authorList>
            <person name="Riedel T."/>
            <person name="Held B."/>
            <person name="Nolan M."/>
            <person name="Lucas S."/>
            <person name="Lapidus A."/>
            <person name="Tice H."/>
            <person name="Del Rio T.G."/>
            <person name="Cheng J.F."/>
            <person name="Han C."/>
            <person name="Tapia R."/>
            <person name="Goodwin L.A."/>
            <person name="Pitluck S."/>
            <person name="Liolios K."/>
            <person name="Mavromatis K."/>
            <person name="Pagani I."/>
            <person name="Ivanova N."/>
            <person name="Mikhailova N."/>
            <person name="Pati A."/>
            <person name="Chen A."/>
            <person name="Palaniappan K."/>
            <person name="Land M."/>
            <person name="Rohde M."/>
            <person name="Tindall B.J."/>
            <person name="Detter J.C."/>
            <person name="Goker M."/>
            <person name="Bristow J."/>
            <person name="Eisen J.A."/>
            <person name="Markowitz V."/>
            <person name="Hugenholtz P."/>
            <person name="Kyrpides N.C."/>
            <person name="Klenk H.P."/>
            <person name="Woyke T."/>
        </authorList>
    </citation>
    <scope>NUCLEOTIDE SEQUENCE [LARGE SCALE GENOMIC DNA]</scope>
    <source>
        <strain evidence="4">DSM 15749 / LMG 21470 / R-8282</strain>
    </source>
</reference>
<evidence type="ECO:0000313" key="4">
    <source>
        <dbReference type="Proteomes" id="UP000003844"/>
    </source>
</evidence>
<dbReference type="InterPro" id="IPR036188">
    <property type="entry name" value="FAD/NAD-bd_sf"/>
</dbReference>
<dbReference type="SUPFAM" id="SSF51971">
    <property type="entry name" value="Nucleotide-binding domain"/>
    <property type="match status" value="1"/>
</dbReference>
<dbReference type="Pfam" id="PF01266">
    <property type="entry name" value="DAO"/>
    <property type="match status" value="1"/>
</dbReference>
<dbReference type="PANTHER" id="PTHR13847">
    <property type="entry name" value="SARCOSINE DEHYDROGENASE-RELATED"/>
    <property type="match status" value="1"/>
</dbReference>
<sequence length="348" mass="39176">MLDYILVGAGLSGIAVAEKLIDSGKNIRVFENHSQSSSTVAGGIYNPVILKRFTLAWEADEQLKTAIPFYRSLEKKLKTSLISEMPVYRKFHSVEEQNNWFAAMDKPSVAAFLSPNLISQINPNIPSDFSFGMVKNTGVINTELLLDAYRKYLKELDVFITEDFQYDMLQLKNDQFNYKGFQSKRIIFCDGFGMARNPFFNKLPLNGNKGEYLIIKSEALKLEVAVKSSIFILPLGKDLYKIGATYNNKDKTPEPTEDAREYLLEKLRTLITCDFEVVGQVAGIRPATADRKPLVGEHSEYKGMFCCNGFGSRGVLIGPTVARKLIDFIENGTPIPSDINIRRYAKKC</sequence>
<dbReference type="Gene3D" id="3.30.9.10">
    <property type="entry name" value="D-Amino Acid Oxidase, subunit A, domain 2"/>
    <property type="match status" value="1"/>
</dbReference>
<dbReference type="eggNOG" id="COG0665">
    <property type="taxonomic scope" value="Bacteria"/>
</dbReference>